<evidence type="ECO:0000256" key="16">
    <source>
        <dbReference type="SAM" id="Phobius"/>
    </source>
</evidence>
<reference evidence="17" key="1">
    <citation type="submission" date="2012-06" db="EMBL/GenBank/DDBJ databases">
        <title>Mitogenomics of the Coleoptera under dense taxon sampling.</title>
        <authorList>
            <person name="Timmermans M.J.T.N."/>
            <person name="Lim J."/>
            <person name="Dodsworth S."/>
            <person name="Haran J."/>
            <person name="Ahrens D."/>
            <person name="Bocak L."/>
            <person name="London A."/>
            <person name="Culverwell L."/>
            <person name="Vogler A.P."/>
        </authorList>
    </citation>
    <scope>NUCLEOTIDE SEQUENCE</scope>
</reference>
<feature type="transmembrane region" description="Helical" evidence="16">
    <location>
        <begin position="138"/>
        <end position="158"/>
    </location>
</feature>
<dbReference type="PANTHER" id="PTHR11435">
    <property type="entry name" value="NADH UBIQUINONE OXIDOREDUCTASE SUBUNIT ND6"/>
    <property type="match status" value="1"/>
</dbReference>
<evidence type="ECO:0000256" key="9">
    <source>
        <dbReference type="ARBA" id="ARBA00022982"/>
    </source>
</evidence>
<evidence type="ECO:0000256" key="12">
    <source>
        <dbReference type="ARBA" id="ARBA00023128"/>
    </source>
</evidence>
<evidence type="ECO:0000256" key="11">
    <source>
        <dbReference type="ARBA" id="ARBA00023027"/>
    </source>
</evidence>
<evidence type="ECO:0000256" key="13">
    <source>
        <dbReference type="ARBA" id="ARBA00023136"/>
    </source>
</evidence>
<comment type="catalytic activity">
    <reaction evidence="15">
        <text>a ubiquinone + NADH + 5 H(+)(in) = a ubiquinol + NAD(+) + 4 H(+)(out)</text>
        <dbReference type="Rhea" id="RHEA:29091"/>
        <dbReference type="Rhea" id="RHEA-COMP:9565"/>
        <dbReference type="Rhea" id="RHEA-COMP:9566"/>
        <dbReference type="ChEBI" id="CHEBI:15378"/>
        <dbReference type="ChEBI" id="CHEBI:16389"/>
        <dbReference type="ChEBI" id="CHEBI:17976"/>
        <dbReference type="ChEBI" id="CHEBI:57540"/>
        <dbReference type="ChEBI" id="CHEBI:57945"/>
        <dbReference type="EC" id="7.1.1.2"/>
    </reaction>
</comment>
<evidence type="ECO:0000313" key="17">
    <source>
        <dbReference type="EMBL" id="ALO77239.1"/>
    </source>
</evidence>
<protein>
    <recommendedName>
        <fullName evidence="4">NADH-ubiquinone oxidoreductase chain 6</fullName>
        <ecNumber evidence="3">7.1.1.2</ecNumber>
    </recommendedName>
    <alternativeName>
        <fullName evidence="14">NADH dehydrogenase subunit 6</fullName>
    </alternativeName>
</protein>
<accession>A0A0S2MRB2</accession>
<dbReference type="InterPro" id="IPR050269">
    <property type="entry name" value="ComplexI_Subunit6"/>
</dbReference>
<sequence length="169" mass="20111">MVSFLMIMSISTSLLFMFLKHPMSMGLSLLIQSTIISLMTGFYNHNFWFSYILFLIMIGGMLVLFIYMTSIASNEMFKYSNKLMIMIVTSTMFMMIVMMLWDQYFINQNMFMMDTTIMNNKEMFKLSLNKYLNFPSNMMFIFYNYLFFITLIAVVKITNIQYGPLRQKP</sequence>
<dbReference type="AlphaFoldDB" id="A0A0S2MRB2"/>
<gene>
    <name evidence="17" type="primary">nad6</name>
</gene>
<dbReference type="EC" id="7.1.1.2" evidence="3"/>
<evidence type="ECO:0000256" key="6">
    <source>
        <dbReference type="ARBA" id="ARBA00022660"/>
    </source>
</evidence>
<evidence type="ECO:0000256" key="14">
    <source>
        <dbReference type="ARBA" id="ARBA00031019"/>
    </source>
</evidence>
<evidence type="ECO:0000256" key="15">
    <source>
        <dbReference type="ARBA" id="ARBA00049551"/>
    </source>
</evidence>
<evidence type="ECO:0000256" key="5">
    <source>
        <dbReference type="ARBA" id="ARBA00022448"/>
    </source>
</evidence>
<feature type="transmembrane region" description="Helical" evidence="16">
    <location>
        <begin position="47"/>
        <end position="71"/>
    </location>
</feature>
<evidence type="ECO:0000256" key="8">
    <source>
        <dbReference type="ARBA" id="ARBA00022967"/>
    </source>
</evidence>
<dbReference type="GO" id="GO:0008137">
    <property type="term" value="F:NADH dehydrogenase (ubiquinone) activity"/>
    <property type="evidence" value="ECO:0007669"/>
    <property type="project" value="UniProtKB-EC"/>
</dbReference>
<organism evidence="17">
    <name type="scientific">Elmis aenea</name>
    <dbReference type="NCBI Taxonomy" id="186982"/>
    <lineage>
        <taxon>Eukaryota</taxon>
        <taxon>Metazoa</taxon>
        <taxon>Ecdysozoa</taxon>
        <taxon>Arthropoda</taxon>
        <taxon>Hexapoda</taxon>
        <taxon>Insecta</taxon>
        <taxon>Pterygota</taxon>
        <taxon>Neoptera</taxon>
        <taxon>Endopterygota</taxon>
        <taxon>Coleoptera</taxon>
        <taxon>Polyphaga</taxon>
        <taxon>Elateriformia</taxon>
        <taxon>Byrrhoidea</taxon>
        <taxon>Elmidae</taxon>
        <taxon>Elminae</taxon>
        <taxon>Elmis</taxon>
    </lineage>
</organism>
<keyword evidence="8" id="KW-1278">Translocase</keyword>
<dbReference type="GO" id="GO:0031966">
    <property type="term" value="C:mitochondrial membrane"/>
    <property type="evidence" value="ECO:0007669"/>
    <property type="project" value="UniProtKB-SubCell"/>
</dbReference>
<comment type="subcellular location">
    <subcellularLocation>
        <location evidence="1">Mitochondrion membrane</location>
        <topology evidence="1">Multi-pass membrane protein</topology>
    </subcellularLocation>
</comment>
<keyword evidence="10 16" id="KW-1133">Transmembrane helix</keyword>
<keyword evidence="13 16" id="KW-0472">Membrane</keyword>
<dbReference type="EMBL" id="JX412821">
    <property type="protein sequence ID" value="ALO77239.1"/>
    <property type="molecule type" value="Genomic_DNA"/>
</dbReference>
<name>A0A0S2MRB2_9COLE</name>
<feature type="transmembrane region" description="Helical" evidence="16">
    <location>
        <begin position="83"/>
        <end position="101"/>
    </location>
</feature>
<keyword evidence="12 17" id="KW-0496">Mitochondrion</keyword>
<evidence type="ECO:0000256" key="10">
    <source>
        <dbReference type="ARBA" id="ARBA00022989"/>
    </source>
</evidence>
<keyword evidence="7 16" id="KW-0812">Transmembrane</keyword>
<evidence type="ECO:0000256" key="2">
    <source>
        <dbReference type="ARBA" id="ARBA00005698"/>
    </source>
</evidence>
<evidence type="ECO:0000256" key="1">
    <source>
        <dbReference type="ARBA" id="ARBA00004225"/>
    </source>
</evidence>
<dbReference type="PANTHER" id="PTHR11435:SF1">
    <property type="entry name" value="NADH-UBIQUINONE OXIDOREDUCTASE CHAIN 6"/>
    <property type="match status" value="1"/>
</dbReference>
<keyword evidence="9" id="KW-0249">Electron transport</keyword>
<evidence type="ECO:0000256" key="3">
    <source>
        <dbReference type="ARBA" id="ARBA00012944"/>
    </source>
</evidence>
<keyword evidence="6" id="KW-0679">Respiratory chain</keyword>
<geneLocation type="mitochondrion" evidence="17"/>
<keyword evidence="11" id="KW-0520">NAD</keyword>
<evidence type="ECO:0000256" key="4">
    <source>
        <dbReference type="ARBA" id="ARBA00021095"/>
    </source>
</evidence>
<evidence type="ECO:0000256" key="7">
    <source>
        <dbReference type="ARBA" id="ARBA00022692"/>
    </source>
</evidence>
<comment type="similarity">
    <text evidence="2">Belongs to the complex I subunit 6 family.</text>
</comment>
<proteinExistence type="inferred from homology"/>
<keyword evidence="5" id="KW-0813">Transport</keyword>